<dbReference type="OrthoDB" id="72772at2759"/>
<feature type="coiled-coil region" evidence="4">
    <location>
        <begin position="309"/>
        <end position="381"/>
    </location>
</feature>
<gene>
    <name evidence="6" type="ORF">EJ08DRAFT_377635</name>
</gene>
<comment type="similarity">
    <text evidence="1">Belongs to the ATG14 family.</text>
</comment>
<feature type="compositionally biased region" description="Polar residues" evidence="5">
    <location>
        <begin position="1"/>
        <end position="17"/>
    </location>
</feature>
<feature type="region of interest" description="Disordered" evidence="5">
    <location>
        <begin position="1"/>
        <end position="21"/>
    </location>
</feature>
<dbReference type="PANTHER" id="PTHR15157">
    <property type="entry name" value="UV RADIATION RESISTANCE-ASSOCIATED GENE PROTEIN"/>
    <property type="match status" value="1"/>
</dbReference>
<evidence type="ECO:0000256" key="5">
    <source>
        <dbReference type="SAM" id="MobiDB-lite"/>
    </source>
</evidence>
<dbReference type="AlphaFoldDB" id="A0A9P4NLB5"/>
<dbReference type="GO" id="GO:0000149">
    <property type="term" value="F:SNARE binding"/>
    <property type="evidence" value="ECO:0007669"/>
    <property type="project" value="TreeGrafter"/>
</dbReference>
<evidence type="ECO:0000256" key="3">
    <source>
        <dbReference type="ARBA" id="ARBA00023054"/>
    </source>
</evidence>
<dbReference type="GO" id="GO:0035493">
    <property type="term" value="P:SNARE complex assembly"/>
    <property type="evidence" value="ECO:0007669"/>
    <property type="project" value="TreeGrafter"/>
</dbReference>
<keyword evidence="7" id="KW-1185">Reference proteome</keyword>
<evidence type="ECO:0000313" key="6">
    <source>
        <dbReference type="EMBL" id="KAF2426300.1"/>
    </source>
</evidence>
<dbReference type="PANTHER" id="PTHR15157:SF5">
    <property type="entry name" value="UV RADIATION RESISTANCE-ASSOCIATED GENE PROTEIN"/>
    <property type="match status" value="1"/>
</dbReference>
<name>A0A9P4NLB5_9PEZI</name>
<feature type="region of interest" description="Disordered" evidence="5">
    <location>
        <begin position="57"/>
        <end position="90"/>
    </location>
</feature>
<accession>A0A9P4NLB5</accession>
<keyword evidence="3 4" id="KW-0175">Coiled coil</keyword>
<dbReference type="Pfam" id="PF10186">
    <property type="entry name" value="ATG14"/>
    <property type="match status" value="1"/>
</dbReference>
<evidence type="ECO:0000256" key="1">
    <source>
        <dbReference type="ARBA" id="ARBA00009574"/>
    </source>
</evidence>
<dbReference type="EMBL" id="MU007065">
    <property type="protein sequence ID" value="KAF2426300.1"/>
    <property type="molecule type" value="Genomic_DNA"/>
</dbReference>
<proteinExistence type="inferred from homology"/>
<protein>
    <recommendedName>
        <fullName evidence="2">Autophagy-related protein 14</fullName>
    </recommendedName>
</protein>
<reference evidence="6" key="1">
    <citation type="journal article" date="2020" name="Stud. Mycol.">
        <title>101 Dothideomycetes genomes: a test case for predicting lifestyles and emergence of pathogens.</title>
        <authorList>
            <person name="Haridas S."/>
            <person name="Albert R."/>
            <person name="Binder M."/>
            <person name="Bloem J."/>
            <person name="Labutti K."/>
            <person name="Salamov A."/>
            <person name="Andreopoulos B."/>
            <person name="Baker S."/>
            <person name="Barry K."/>
            <person name="Bills G."/>
            <person name="Bluhm B."/>
            <person name="Cannon C."/>
            <person name="Castanera R."/>
            <person name="Culley D."/>
            <person name="Daum C."/>
            <person name="Ezra D."/>
            <person name="Gonzalez J."/>
            <person name="Henrissat B."/>
            <person name="Kuo A."/>
            <person name="Liang C."/>
            <person name="Lipzen A."/>
            <person name="Lutzoni F."/>
            <person name="Magnuson J."/>
            <person name="Mondo S."/>
            <person name="Nolan M."/>
            <person name="Ohm R."/>
            <person name="Pangilinan J."/>
            <person name="Park H.-J."/>
            <person name="Ramirez L."/>
            <person name="Alfaro M."/>
            <person name="Sun H."/>
            <person name="Tritt A."/>
            <person name="Yoshinaga Y."/>
            <person name="Zwiers L.-H."/>
            <person name="Turgeon B."/>
            <person name="Goodwin S."/>
            <person name="Spatafora J."/>
            <person name="Crous P."/>
            <person name="Grigoriev I."/>
        </authorList>
    </citation>
    <scope>NUCLEOTIDE SEQUENCE</scope>
    <source>
        <strain evidence="6">CBS 130266</strain>
    </source>
</reference>
<evidence type="ECO:0000256" key="4">
    <source>
        <dbReference type="SAM" id="Coils"/>
    </source>
</evidence>
<evidence type="ECO:0000313" key="7">
    <source>
        <dbReference type="Proteomes" id="UP000800235"/>
    </source>
</evidence>
<evidence type="ECO:0000256" key="2">
    <source>
        <dbReference type="ARBA" id="ARBA00013807"/>
    </source>
</evidence>
<organism evidence="6 7">
    <name type="scientific">Tothia fuscella</name>
    <dbReference type="NCBI Taxonomy" id="1048955"/>
    <lineage>
        <taxon>Eukaryota</taxon>
        <taxon>Fungi</taxon>
        <taxon>Dikarya</taxon>
        <taxon>Ascomycota</taxon>
        <taxon>Pezizomycotina</taxon>
        <taxon>Dothideomycetes</taxon>
        <taxon>Pleosporomycetidae</taxon>
        <taxon>Venturiales</taxon>
        <taxon>Cylindrosympodiaceae</taxon>
        <taxon>Tothia</taxon>
    </lineage>
</organism>
<dbReference type="GO" id="GO:0000323">
    <property type="term" value="C:lytic vacuole"/>
    <property type="evidence" value="ECO:0007669"/>
    <property type="project" value="TreeGrafter"/>
</dbReference>
<comment type="caution">
    <text evidence="6">The sequence shown here is derived from an EMBL/GenBank/DDBJ whole genome shotgun (WGS) entry which is preliminary data.</text>
</comment>
<dbReference type="GO" id="GO:0032991">
    <property type="term" value="C:protein-containing complex"/>
    <property type="evidence" value="ECO:0007669"/>
    <property type="project" value="UniProtKB-ARBA"/>
</dbReference>
<sequence length="663" mass="74343">MPPKNTSNSRGQQNVEAQGNIRREKPWLYPYNRRLRHLQGISIRNISLATPQLRPRGASIDDEALPYSKKSPSKSLAVHTHKPLEHSRSQTNLRPIKESDSTTSLVNLKPGKENAIEDGEITTPPRPGLKSMRRRSTLEWIDASPHVRQKKLEDIFLSRMVDMFFSLHAHGLEDPIYISEPHTKVMNPDFRFFNLSEIGPSISRLDELTIKVWAKTDTMSDYKFFIDMTVPLRSLQFLGKSMANWDRPLPANCILFHMKDGVYTAFTDIPPLEPSVLSMETPQRALANQVLPSSSYDALMKLSTLDDCVQDALQTRFKLEREINEILENNRENMETIRLVAVKTQKLDDINDAITAEKKALNQARKRRDDLRTQLSQRKSLMQSGCDSIKTSSLEMEASSQTITALRETLTTTAEEITGQRRRICEDLLRIYPIDPFPHKPLSFTIRNLPLPNAEFEDVDEEVTAAALGHVAHIVDLLQHYLAIPLPYPITVKGSTSLIEDPISNTSGSRTYPLFLKGAIKYRFEFGVFLLNKNIEILSNHVGLRFMDPRQMLPNLKYLLYVATAGKGEIPARKAGGIRGFLRSEGGLGSALSSRRGSQESGVSETIANGKQSLVIKQGGQKPQEVKGKSVYTTATAQLGKNNGALKSGYANVRAGSKLRDVS</sequence>
<dbReference type="InterPro" id="IPR018791">
    <property type="entry name" value="UV_resistance/autophagy_Atg14"/>
</dbReference>
<dbReference type="Proteomes" id="UP000800235">
    <property type="component" value="Unassembled WGS sequence"/>
</dbReference>
<dbReference type="GO" id="GO:0005768">
    <property type="term" value="C:endosome"/>
    <property type="evidence" value="ECO:0007669"/>
    <property type="project" value="TreeGrafter"/>
</dbReference>